<dbReference type="EC" id="2.7.1.12" evidence="3 9"/>
<evidence type="ECO:0000256" key="6">
    <source>
        <dbReference type="ARBA" id="ARBA00022777"/>
    </source>
</evidence>
<evidence type="ECO:0000256" key="3">
    <source>
        <dbReference type="ARBA" id="ARBA00012054"/>
    </source>
</evidence>
<evidence type="ECO:0000256" key="7">
    <source>
        <dbReference type="ARBA" id="ARBA00022840"/>
    </source>
</evidence>
<sequence>MPETQPSARCIVVMGPSGVGKTTVAKALAGRLGWLFAEADEFHPPANIEKMSAGVPLNDDDRAPWLASIRDWISDHASAGSSSVVTCSALKRRYREVLRGATVELSFVELVGELSLVKERMAKRTGHYMPVSLLDSQFEALEKLAPDETDGVLVDVDADPDTVVARALEALGLGDPAPRAVAARA</sequence>
<organism evidence="10 11">
    <name type="scientific">Methylopila henanensis</name>
    <dbReference type="NCBI Taxonomy" id="873516"/>
    <lineage>
        <taxon>Bacteria</taxon>
        <taxon>Pseudomonadati</taxon>
        <taxon>Pseudomonadota</taxon>
        <taxon>Alphaproteobacteria</taxon>
        <taxon>Hyphomicrobiales</taxon>
        <taxon>Methylopilaceae</taxon>
        <taxon>Methylopila</taxon>
    </lineage>
</organism>
<keyword evidence="4 9" id="KW-0808">Transferase</keyword>
<dbReference type="EMBL" id="JBHUER010000010">
    <property type="protein sequence ID" value="MFD1704410.1"/>
    <property type="molecule type" value="Genomic_DNA"/>
</dbReference>
<keyword evidence="6 9" id="KW-0418">Kinase</keyword>
<evidence type="ECO:0000256" key="2">
    <source>
        <dbReference type="ARBA" id="ARBA00008420"/>
    </source>
</evidence>
<evidence type="ECO:0000313" key="11">
    <source>
        <dbReference type="Proteomes" id="UP001597308"/>
    </source>
</evidence>
<reference evidence="11" key="1">
    <citation type="journal article" date="2019" name="Int. J. Syst. Evol. Microbiol.">
        <title>The Global Catalogue of Microorganisms (GCM) 10K type strain sequencing project: providing services to taxonomists for standard genome sequencing and annotation.</title>
        <authorList>
            <consortium name="The Broad Institute Genomics Platform"/>
            <consortium name="The Broad Institute Genome Sequencing Center for Infectious Disease"/>
            <person name="Wu L."/>
            <person name="Ma J."/>
        </authorList>
    </citation>
    <scope>NUCLEOTIDE SEQUENCE [LARGE SCALE GENOMIC DNA]</scope>
    <source>
        <strain evidence="11">KCTC 23707</strain>
    </source>
</reference>
<evidence type="ECO:0000256" key="9">
    <source>
        <dbReference type="RuleBase" id="RU363066"/>
    </source>
</evidence>
<dbReference type="Proteomes" id="UP001597308">
    <property type="component" value="Unassembled WGS sequence"/>
</dbReference>
<comment type="pathway">
    <text evidence="1">Carbohydrate acid metabolism.</text>
</comment>
<dbReference type="PANTHER" id="PTHR43442:SF3">
    <property type="entry name" value="GLUCONOKINASE-RELATED"/>
    <property type="match status" value="1"/>
</dbReference>
<dbReference type="PANTHER" id="PTHR43442">
    <property type="entry name" value="GLUCONOKINASE-RELATED"/>
    <property type="match status" value="1"/>
</dbReference>
<keyword evidence="7 9" id="KW-0067">ATP-binding</keyword>
<dbReference type="SUPFAM" id="SSF52540">
    <property type="entry name" value="P-loop containing nucleoside triphosphate hydrolases"/>
    <property type="match status" value="1"/>
</dbReference>
<dbReference type="Pfam" id="PF13671">
    <property type="entry name" value="AAA_33"/>
    <property type="match status" value="1"/>
</dbReference>
<comment type="similarity">
    <text evidence="2 9">Belongs to the gluconokinase GntK/GntV family.</text>
</comment>
<accession>A0ABW4KE62</accession>
<evidence type="ECO:0000256" key="5">
    <source>
        <dbReference type="ARBA" id="ARBA00022741"/>
    </source>
</evidence>
<gene>
    <name evidence="10" type="ORF">ACFSCV_15485</name>
</gene>
<keyword evidence="11" id="KW-1185">Reference proteome</keyword>
<name>A0ABW4KE62_9HYPH</name>
<evidence type="ECO:0000256" key="8">
    <source>
        <dbReference type="ARBA" id="ARBA00048090"/>
    </source>
</evidence>
<dbReference type="InterPro" id="IPR006001">
    <property type="entry name" value="Therm_gnt_kin"/>
</dbReference>
<keyword evidence="5 9" id="KW-0547">Nucleotide-binding</keyword>
<evidence type="ECO:0000256" key="4">
    <source>
        <dbReference type="ARBA" id="ARBA00022679"/>
    </source>
</evidence>
<dbReference type="InterPro" id="IPR027417">
    <property type="entry name" value="P-loop_NTPase"/>
</dbReference>
<evidence type="ECO:0000313" key="10">
    <source>
        <dbReference type="EMBL" id="MFD1704410.1"/>
    </source>
</evidence>
<dbReference type="RefSeq" id="WP_378800469.1">
    <property type="nucleotide sequence ID" value="NZ_JBHUER010000010.1"/>
</dbReference>
<dbReference type="CDD" id="cd02021">
    <property type="entry name" value="GntK"/>
    <property type="match status" value="1"/>
</dbReference>
<comment type="caution">
    <text evidence="10">The sequence shown here is derived from an EMBL/GenBank/DDBJ whole genome shotgun (WGS) entry which is preliminary data.</text>
</comment>
<dbReference type="NCBIfam" id="TIGR01313">
    <property type="entry name" value="therm_gnt_kin"/>
    <property type="match status" value="1"/>
</dbReference>
<comment type="catalytic activity">
    <reaction evidence="8 9">
        <text>D-gluconate + ATP = 6-phospho-D-gluconate + ADP + H(+)</text>
        <dbReference type="Rhea" id="RHEA:19433"/>
        <dbReference type="ChEBI" id="CHEBI:15378"/>
        <dbReference type="ChEBI" id="CHEBI:18391"/>
        <dbReference type="ChEBI" id="CHEBI:30616"/>
        <dbReference type="ChEBI" id="CHEBI:58759"/>
        <dbReference type="ChEBI" id="CHEBI:456216"/>
        <dbReference type="EC" id="2.7.1.12"/>
    </reaction>
</comment>
<dbReference type="Gene3D" id="3.40.50.300">
    <property type="entry name" value="P-loop containing nucleotide triphosphate hydrolases"/>
    <property type="match status" value="1"/>
</dbReference>
<evidence type="ECO:0000256" key="1">
    <source>
        <dbReference type="ARBA" id="ARBA00004761"/>
    </source>
</evidence>
<protein>
    <recommendedName>
        <fullName evidence="3 9">Gluconokinase</fullName>
        <ecNumber evidence="3 9">2.7.1.12</ecNumber>
    </recommendedName>
</protein>
<proteinExistence type="inferred from homology"/>